<evidence type="ECO:0000256" key="1">
    <source>
        <dbReference type="ARBA" id="ARBA00005384"/>
    </source>
</evidence>
<evidence type="ECO:0000259" key="6">
    <source>
        <dbReference type="PROSITE" id="PS50949"/>
    </source>
</evidence>
<dbReference type="Pfam" id="PF00392">
    <property type="entry name" value="GntR"/>
    <property type="match status" value="1"/>
</dbReference>
<dbReference type="InterPro" id="IPR004839">
    <property type="entry name" value="Aminotransferase_I/II_large"/>
</dbReference>
<protein>
    <submittedName>
        <fullName evidence="7">PLP-dependent aminotransferase family protein</fullName>
    </submittedName>
</protein>
<keyword evidence="7" id="KW-0808">Transferase</keyword>
<dbReference type="Pfam" id="PF00155">
    <property type="entry name" value="Aminotran_1_2"/>
    <property type="match status" value="1"/>
</dbReference>
<evidence type="ECO:0000256" key="3">
    <source>
        <dbReference type="ARBA" id="ARBA00023015"/>
    </source>
</evidence>
<comment type="caution">
    <text evidence="7">The sequence shown here is derived from an EMBL/GenBank/DDBJ whole genome shotgun (WGS) entry which is preliminary data.</text>
</comment>
<dbReference type="CDD" id="cd07377">
    <property type="entry name" value="WHTH_GntR"/>
    <property type="match status" value="1"/>
</dbReference>
<dbReference type="Gene3D" id="3.40.640.10">
    <property type="entry name" value="Type I PLP-dependent aspartate aminotransferase-like (Major domain)"/>
    <property type="match status" value="1"/>
</dbReference>
<dbReference type="CDD" id="cd00609">
    <property type="entry name" value="AAT_like"/>
    <property type="match status" value="1"/>
</dbReference>
<dbReference type="Proteomes" id="UP000661649">
    <property type="component" value="Unassembled WGS sequence"/>
</dbReference>
<keyword evidence="4" id="KW-0238">DNA-binding</keyword>
<dbReference type="InterPro" id="IPR036388">
    <property type="entry name" value="WH-like_DNA-bd_sf"/>
</dbReference>
<proteinExistence type="inferred from homology"/>
<evidence type="ECO:0000313" key="8">
    <source>
        <dbReference type="Proteomes" id="UP000661649"/>
    </source>
</evidence>
<keyword evidence="7" id="KW-0032">Aminotransferase</keyword>
<dbReference type="InterPro" id="IPR015424">
    <property type="entry name" value="PyrdxlP-dep_Trfase"/>
</dbReference>
<dbReference type="PROSITE" id="PS50949">
    <property type="entry name" value="HTH_GNTR"/>
    <property type="match status" value="1"/>
</dbReference>
<dbReference type="PRINTS" id="PR00035">
    <property type="entry name" value="HTHGNTR"/>
</dbReference>
<keyword evidence="2" id="KW-0663">Pyridoxal phosphate</keyword>
<dbReference type="SMART" id="SM00345">
    <property type="entry name" value="HTH_GNTR"/>
    <property type="match status" value="1"/>
</dbReference>
<dbReference type="InterPro" id="IPR000524">
    <property type="entry name" value="Tscrpt_reg_HTH_GntR"/>
</dbReference>
<dbReference type="RefSeq" id="WP_187558362.1">
    <property type="nucleotide sequence ID" value="NZ_JACRTP010000002.1"/>
</dbReference>
<reference evidence="7 8" key="1">
    <citation type="submission" date="2020-08" db="EMBL/GenBank/DDBJ databases">
        <title>Genome public.</title>
        <authorList>
            <person name="Liu C."/>
            <person name="Sun Q."/>
        </authorList>
    </citation>
    <scope>NUCLEOTIDE SEQUENCE [LARGE SCALE GENOMIC DNA]</scope>
    <source>
        <strain evidence="7 8">3_YM_SP_D4_24.mj</strain>
    </source>
</reference>
<name>A0ABR7P9Q6_9FIRM</name>
<dbReference type="InterPro" id="IPR036390">
    <property type="entry name" value="WH_DNA-bd_sf"/>
</dbReference>
<evidence type="ECO:0000256" key="5">
    <source>
        <dbReference type="ARBA" id="ARBA00023163"/>
    </source>
</evidence>
<dbReference type="PANTHER" id="PTHR46577:SF1">
    <property type="entry name" value="HTH-TYPE TRANSCRIPTIONAL REGULATORY PROTEIN GABR"/>
    <property type="match status" value="1"/>
</dbReference>
<dbReference type="SUPFAM" id="SSF46785">
    <property type="entry name" value="Winged helix' DNA-binding domain"/>
    <property type="match status" value="1"/>
</dbReference>
<accession>A0ABR7P9Q6</accession>
<keyword evidence="8" id="KW-1185">Reference proteome</keyword>
<dbReference type="SUPFAM" id="SSF53383">
    <property type="entry name" value="PLP-dependent transferases"/>
    <property type="match status" value="1"/>
</dbReference>
<dbReference type="PANTHER" id="PTHR46577">
    <property type="entry name" value="HTH-TYPE TRANSCRIPTIONAL REGULATORY PROTEIN GABR"/>
    <property type="match status" value="1"/>
</dbReference>
<dbReference type="InterPro" id="IPR051446">
    <property type="entry name" value="HTH_trans_reg/aminotransferase"/>
</dbReference>
<comment type="similarity">
    <text evidence="1">In the C-terminal section; belongs to the class-I pyridoxal-phosphate-dependent aminotransferase family.</text>
</comment>
<gene>
    <name evidence="7" type="ORF">H8712_05165</name>
</gene>
<evidence type="ECO:0000256" key="4">
    <source>
        <dbReference type="ARBA" id="ARBA00023125"/>
    </source>
</evidence>
<sequence length="473" mass="54919">MNELMIPLDTKSLTPLYQQIEEYLKQEIQEGRLVAGMRLPSSRALSANLLVSRSTIETAYDQLVAEGYIEPVAYKGYYVCEIEGIYFQKAEYTKQNNPEKTEIKQRRKLHKYRYDFALNGIAPESFPTHTWKQLAKQVLSDSTEEIFAQGNPYGEDSFREAIAEYLYHARGVKCEKSQILVGAGNDYLLMVLATLFECNKKVAMENPTYLSAWYDLKHTGCSVCTVKSDEMGICIEELEKTGADVVYVMPSHQFPMGTVMPLKRRMELLRWADENQTYIIEDDYDSEFRYKGKPIPALQGFDKNERVIYIGTFSKSIAPSIRISYMALPKKLMRYYQSRYPFAVTISKVDQKIVELFLRNGHYERHLNRMRRLYKSKHDWILRWVKEEMSEICSCFGEHAGIHLLLRFHNGISEDEAVECAKSAGIRVYGLSEFFVQEKKETEAVVLIGYATLTEEEIKEALQILSRIWKKEY</sequence>
<organism evidence="7 8">
    <name type="scientific">Blautia stercoris</name>
    <dbReference type="NCBI Taxonomy" id="871664"/>
    <lineage>
        <taxon>Bacteria</taxon>
        <taxon>Bacillati</taxon>
        <taxon>Bacillota</taxon>
        <taxon>Clostridia</taxon>
        <taxon>Lachnospirales</taxon>
        <taxon>Lachnospiraceae</taxon>
        <taxon>Blautia</taxon>
    </lineage>
</organism>
<evidence type="ECO:0000256" key="2">
    <source>
        <dbReference type="ARBA" id="ARBA00022898"/>
    </source>
</evidence>
<keyword evidence="3" id="KW-0805">Transcription regulation</keyword>
<dbReference type="GO" id="GO:0008483">
    <property type="term" value="F:transaminase activity"/>
    <property type="evidence" value="ECO:0007669"/>
    <property type="project" value="UniProtKB-KW"/>
</dbReference>
<evidence type="ECO:0000313" key="7">
    <source>
        <dbReference type="EMBL" id="MBC8628007.1"/>
    </source>
</evidence>
<keyword evidence="5" id="KW-0804">Transcription</keyword>
<dbReference type="Gene3D" id="1.10.10.10">
    <property type="entry name" value="Winged helix-like DNA-binding domain superfamily/Winged helix DNA-binding domain"/>
    <property type="match status" value="1"/>
</dbReference>
<dbReference type="InterPro" id="IPR015421">
    <property type="entry name" value="PyrdxlP-dep_Trfase_major"/>
</dbReference>
<feature type="domain" description="HTH gntR-type" evidence="6">
    <location>
        <begin position="14"/>
        <end position="82"/>
    </location>
</feature>
<dbReference type="EMBL" id="JACRTP010000002">
    <property type="protein sequence ID" value="MBC8628007.1"/>
    <property type="molecule type" value="Genomic_DNA"/>
</dbReference>